<name>A0AAJ2N447_9BACL</name>
<protein>
    <submittedName>
        <fullName evidence="1">Leucine-rich repeat domain-containing protein</fullName>
    </submittedName>
</protein>
<comment type="caution">
    <text evidence="1">The sequence shown here is derived from an EMBL/GenBank/DDBJ whole genome shotgun (WGS) entry which is preliminary data.</text>
</comment>
<dbReference type="SUPFAM" id="SSF52058">
    <property type="entry name" value="L domain-like"/>
    <property type="match status" value="1"/>
</dbReference>
<dbReference type="AlphaFoldDB" id="A0AAJ2N447"/>
<organism evidence="1 2">
    <name type="scientific">Paenibacillus suaedae</name>
    <dbReference type="NCBI Taxonomy" id="3077233"/>
    <lineage>
        <taxon>Bacteria</taxon>
        <taxon>Bacillati</taxon>
        <taxon>Bacillota</taxon>
        <taxon>Bacilli</taxon>
        <taxon>Bacillales</taxon>
        <taxon>Paenibacillaceae</taxon>
        <taxon>Paenibacillus</taxon>
    </lineage>
</organism>
<dbReference type="Proteomes" id="UP001250538">
    <property type="component" value="Unassembled WGS sequence"/>
</dbReference>
<evidence type="ECO:0000313" key="2">
    <source>
        <dbReference type="Proteomes" id="UP001250538"/>
    </source>
</evidence>
<sequence>MNWERYLLDEKSPVSYYAHLGVMEGTRRVENFDLATLEEDTRIVDLFTPLKKSKKQYVNYESLVGNQMVEGIYLTDLDEERLRIFSSLPNLKYLQISSGKMGDIPNLSCLHSLEVLVLANLPQVKDLNFLIGLQNLKTLYIYGMNHLYDLTALATLSNIKELSLNHGRMSGTGNPVKSFEPVGELVELKYLSLMLALENKSRDIMPILKLKNIRKLHLLPRHTKGMKETITASFPNLLNKQDFE</sequence>
<accession>A0AAJ2N447</accession>
<dbReference type="Gene3D" id="3.80.10.10">
    <property type="entry name" value="Ribonuclease Inhibitor"/>
    <property type="match status" value="1"/>
</dbReference>
<dbReference type="EMBL" id="JAVYAA010000007">
    <property type="protein sequence ID" value="MDT8979213.1"/>
    <property type="molecule type" value="Genomic_DNA"/>
</dbReference>
<gene>
    <name evidence="1" type="ORF">RQP50_23530</name>
</gene>
<dbReference type="InterPro" id="IPR032675">
    <property type="entry name" value="LRR_dom_sf"/>
</dbReference>
<evidence type="ECO:0000313" key="1">
    <source>
        <dbReference type="EMBL" id="MDT8979213.1"/>
    </source>
</evidence>
<reference evidence="2" key="1">
    <citation type="submission" date="2023-09" db="EMBL/GenBank/DDBJ databases">
        <title>Paenibacillus sp. chi10 Genome sequencing and assembly.</title>
        <authorList>
            <person name="Kim I."/>
        </authorList>
    </citation>
    <scope>NUCLEOTIDE SEQUENCE [LARGE SCALE GENOMIC DNA]</scope>
    <source>
        <strain evidence="2">chi10</strain>
    </source>
</reference>
<proteinExistence type="predicted"/>
<keyword evidence="2" id="KW-1185">Reference proteome</keyword>
<dbReference type="RefSeq" id="WP_315746929.1">
    <property type="nucleotide sequence ID" value="NZ_JAVYAA010000007.1"/>
</dbReference>